<feature type="domain" description="Recombinase" evidence="3">
    <location>
        <begin position="182"/>
        <end position="308"/>
    </location>
</feature>
<dbReference type="InterPro" id="IPR038109">
    <property type="entry name" value="DNA_bind_recomb_sf"/>
</dbReference>
<feature type="domain" description="Resolvase/invertase-type recombinase catalytic" evidence="2">
    <location>
        <begin position="25"/>
        <end position="173"/>
    </location>
</feature>
<dbReference type="SMART" id="SM00857">
    <property type="entry name" value="Resolvase"/>
    <property type="match status" value="1"/>
</dbReference>
<dbReference type="InterPro" id="IPR025827">
    <property type="entry name" value="Zn_ribbon_recom_dom"/>
</dbReference>
<dbReference type="CDD" id="cd00338">
    <property type="entry name" value="Ser_Recombinase"/>
    <property type="match status" value="1"/>
</dbReference>
<protein>
    <submittedName>
        <fullName evidence="4">Recombinase family protein</fullName>
    </submittedName>
</protein>
<dbReference type="Pfam" id="PF13408">
    <property type="entry name" value="Zn_ribbon_recom"/>
    <property type="match status" value="1"/>
</dbReference>
<comment type="caution">
    <text evidence="4">The sequence shown here is derived from an EMBL/GenBank/DDBJ whole genome shotgun (WGS) entry which is preliminary data.</text>
</comment>
<evidence type="ECO:0000259" key="3">
    <source>
        <dbReference type="PROSITE" id="PS51737"/>
    </source>
</evidence>
<dbReference type="Gene3D" id="3.40.50.1390">
    <property type="entry name" value="Resolvase, N-terminal catalytic domain"/>
    <property type="match status" value="1"/>
</dbReference>
<accession>A0ABV4DU07</accession>
<dbReference type="PROSITE" id="PS51737">
    <property type="entry name" value="RECOMBINASE_DNA_BIND"/>
    <property type="match status" value="1"/>
</dbReference>
<evidence type="ECO:0000313" key="4">
    <source>
        <dbReference type="EMBL" id="MEY8762462.1"/>
    </source>
</evidence>
<dbReference type="Gene3D" id="3.90.1750.20">
    <property type="entry name" value="Putative Large Serine Recombinase, Chain B, Domain 2"/>
    <property type="match status" value="1"/>
</dbReference>
<evidence type="ECO:0000313" key="5">
    <source>
        <dbReference type="Proteomes" id="UP001565220"/>
    </source>
</evidence>
<reference evidence="4 5" key="1">
    <citation type="submission" date="2024-08" db="EMBL/GenBank/DDBJ databases">
        <title>Clostridium lapicellarii sp. nov., and Clostridium renhuaiense sp. nov., two species isolated from the mud in a fermentation cellar used for producing sauce-flavour Chinese liquors.</title>
        <authorList>
            <person name="Yang F."/>
            <person name="Wang H."/>
            <person name="Chen L.Q."/>
            <person name="Zhou N."/>
            <person name="Lu J.J."/>
            <person name="Pu X.X."/>
            <person name="Wan B."/>
            <person name="Wang L."/>
            <person name="Liu S.J."/>
        </authorList>
    </citation>
    <scope>NUCLEOTIDE SEQUENCE [LARGE SCALE GENOMIC DNA]</scope>
    <source>
        <strain evidence="4 5">MT-113</strain>
    </source>
</reference>
<organism evidence="4 5">
    <name type="scientific">Clostridium lapidicellarium</name>
    <dbReference type="NCBI Taxonomy" id="3240931"/>
    <lineage>
        <taxon>Bacteria</taxon>
        <taxon>Bacillati</taxon>
        <taxon>Bacillota</taxon>
        <taxon>Clostridia</taxon>
        <taxon>Eubacteriales</taxon>
        <taxon>Clostridiaceae</taxon>
        <taxon>Clostridium</taxon>
    </lineage>
</organism>
<evidence type="ECO:0000256" key="1">
    <source>
        <dbReference type="SAM" id="Coils"/>
    </source>
</evidence>
<dbReference type="Pfam" id="PF07508">
    <property type="entry name" value="Recombinase"/>
    <property type="match status" value="1"/>
</dbReference>
<dbReference type="InterPro" id="IPR006119">
    <property type="entry name" value="Resolv_N"/>
</dbReference>
<keyword evidence="1" id="KW-0175">Coiled coil</keyword>
<dbReference type="PANTHER" id="PTHR30461">
    <property type="entry name" value="DNA-INVERTASE FROM LAMBDOID PROPHAGE"/>
    <property type="match status" value="1"/>
</dbReference>
<dbReference type="InterPro" id="IPR011109">
    <property type="entry name" value="DNA_bind_recombinase_dom"/>
</dbReference>
<dbReference type="EMBL" id="JBGFFE010000002">
    <property type="protein sequence ID" value="MEY8762462.1"/>
    <property type="molecule type" value="Genomic_DNA"/>
</dbReference>
<feature type="coiled-coil region" evidence="1">
    <location>
        <begin position="406"/>
        <end position="471"/>
    </location>
</feature>
<keyword evidence="5" id="KW-1185">Reference proteome</keyword>
<name>A0ABV4DU07_9CLOT</name>
<dbReference type="PANTHER" id="PTHR30461:SF23">
    <property type="entry name" value="DNA RECOMBINASE-RELATED"/>
    <property type="match status" value="1"/>
</dbReference>
<dbReference type="Pfam" id="PF00239">
    <property type="entry name" value="Resolvase"/>
    <property type="match status" value="1"/>
</dbReference>
<gene>
    <name evidence="4" type="ORF">AB8S09_02195</name>
</gene>
<dbReference type="PROSITE" id="PS51736">
    <property type="entry name" value="RECOMBINASES_3"/>
    <property type="match status" value="1"/>
</dbReference>
<evidence type="ECO:0000259" key="2">
    <source>
        <dbReference type="PROSITE" id="PS51736"/>
    </source>
</evidence>
<proteinExistence type="predicted"/>
<dbReference type="Proteomes" id="UP001565220">
    <property type="component" value="Unassembled WGS sequence"/>
</dbReference>
<dbReference type="InterPro" id="IPR036162">
    <property type="entry name" value="Resolvase-like_N_sf"/>
</dbReference>
<sequence length="533" mass="62149">MPKVSVIPAKQVQVINGIEDKKKKRVCAYCRVSTDTDEQLTSYEAQVTYYESYIRSKPEYEFAGIFADEGITGTNTKHRTEFKRMIDEALAGKFDMIITKSISRFARNTLDCLKYVRLLRDKGIGVYFEKENIDTLDSKGEVLLTILSSLAQDESRNISENSRWGIVRRFQQGKVRVNHKRFLGYDKDENGELIINEEQAKIVRRIYKEYLEGKGIRAIGKDLEKDNILTGAGGRKWHDSTIQKILRNEKYSGDALLQKTITTDFLTHKRVKNKGEVQQYYVEDSHPAIIPKEMFQMVQEEIKRRASLVGYSEKTKSRYTNKYAFSGRIICGNCGSKFRRKMWGPGEKYKKYVWLCANHIDNGLKACSMKAVSEEKLKAAFVRSINKIIENKEAFVKTMMENINRVSESKEDRSELKTINERLEELKEQMMNLVRLNVRSSLDNQIYDEEYERLEEEIKQLKEKKVRFDNIDLIKKKGIQKVKEIERILRGRQGIIKDFDRELFTQIVDKIKVISLVEVEFIYKSGVVVKEIL</sequence>
<dbReference type="RefSeq" id="WP_369868395.1">
    <property type="nucleotide sequence ID" value="NZ_JBGFFE010000002.1"/>
</dbReference>
<dbReference type="InterPro" id="IPR050639">
    <property type="entry name" value="SSR_resolvase"/>
</dbReference>
<dbReference type="SUPFAM" id="SSF53041">
    <property type="entry name" value="Resolvase-like"/>
    <property type="match status" value="1"/>
</dbReference>